<keyword evidence="1" id="KW-0808">Transferase</keyword>
<dbReference type="InterPro" id="IPR029044">
    <property type="entry name" value="Nucleotide-diphossugar_trans"/>
</dbReference>
<keyword evidence="2" id="KW-1185">Reference proteome</keyword>
<dbReference type="GO" id="GO:0016757">
    <property type="term" value="F:glycosyltransferase activity"/>
    <property type="evidence" value="ECO:0007669"/>
    <property type="project" value="UniProtKB-KW"/>
</dbReference>
<dbReference type="EMBL" id="JBHRSS010000006">
    <property type="protein sequence ID" value="MFC3104846.1"/>
    <property type="molecule type" value="Genomic_DNA"/>
</dbReference>
<accession>A0ABV7ESD0</accession>
<proteinExistence type="predicted"/>
<gene>
    <name evidence="1" type="ORF">ACFOSU_13270</name>
</gene>
<organism evidence="1 2">
    <name type="scientific">Salinisphaera aquimarina</name>
    <dbReference type="NCBI Taxonomy" id="2094031"/>
    <lineage>
        <taxon>Bacteria</taxon>
        <taxon>Pseudomonadati</taxon>
        <taxon>Pseudomonadota</taxon>
        <taxon>Gammaproteobacteria</taxon>
        <taxon>Salinisphaerales</taxon>
        <taxon>Salinisphaeraceae</taxon>
        <taxon>Salinisphaera</taxon>
    </lineage>
</organism>
<reference evidence="2" key="1">
    <citation type="journal article" date="2019" name="Int. J. Syst. Evol. Microbiol.">
        <title>The Global Catalogue of Microorganisms (GCM) 10K type strain sequencing project: providing services to taxonomists for standard genome sequencing and annotation.</title>
        <authorList>
            <consortium name="The Broad Institute Genomics Platform"/>
            <consortium name="The Broad Institute Genome Sequencing Center for Infectious Disease"/>
            <person name="Wu L."/>
            <person name="Ma J."/>
        </authorList>
    </citation>
    <scope>NUCLEOTIDE SEQUENCE [LARGE SCALE GENOMIC DNA]</scope>
    <source>
        <strain evidence="2">KCTC 52640</strain>
    </source>
</reference>
<evidence type="ECO:0000313" key="1">
    <source>
        <dbReference type="EMBL" id="MFC3104846.1"/>
    </source>
</evidence>
<evidence type="ECO:0000313" key="2">
    <source>
        <dbReference type="Proteomes" id="UP001595462"/>
    </source>
</evidence>
<name>A0ABV7ESD0_9GAMM</name>
<dbReference type="RefSeq" id="WP_380690381.1">
    <property type="nucleotide sequence ID" value="NZ_JBHRSS010000006.1"/>
</dbReference>
<dbReference type="SUPFAM" id="SSF53448">
    <property type="entry name" value="Nucleotide-diphospho-sugar transferases"/>
    <property type="match status" value="1"/>
</dbReference>
<comment type="caution">
    <text evidence="1">The sequence shown here is derived from an EMBL/GenBank/DDBJ whole genome shotgun (WGS) entry which is preliminary data.</text>
</comment>
<dbReference type="CDD" id="cd00761">
    <property type="entry name" value="Glyco_tranf_GTA_type"/>
    <property type="match status" value="1"/>
</dbReference>
<protein>
    <submittedName>
        <fullName evidence="1">Glycosyltransferase family 2 protein</fullName>
        <ecNumber evidence="1">2.4.-.-</ecNumber>
    </submittedName>
</protein>
<dbReference type="EC" id="2.4.-.-" evidence="1"/>
<sequence length="292" mass="32568">MLDSLANTDFPEELAAIWLIENGTSTLNLDLSESILQSLPLKRVALLDAGVARSRQWLVDHLQTGVIVFLDDDVIVDKYLLASYSKITKEFGLGHFFGGALRVRTSKTPPSWIEPYLPASARGWEPSTKEFNEISNPLFLGANFCAYSEDIIRAGGFDFRFGPGSSVPGTASNPTGHELVMQQRLTAVGCTPIYAPEAIVTHNVAPECYTQIWVLHREYRNALTQGILHGDRQPGKPPRWMWRKLASLWIRAQGAKVSTNHALKLKRLSEFYNWKGFVNGIRLSARSNAPDE</sequence>
<dbReference type="Proteomes" id="UP001595462">
    <property type="component" value="Unassembled WGS sequence"/>
</dbReference>
<dbReference type="Gene3D" id="3.90.550.10">
    <property type="entry name" value="Spore Coat Polysaccharide Biosynthesis Protein SpsA, Chain A"/>
    <property type="match status" value="1"/>
</dbReference>
<keyword evidence="1" id="KW-0328">Glycosyltransferase</keyword>